<dbReference type="InterPro" id="IPR000515">
    <property type="entry name" value="MetI-like"/>
</dbReference>
<comment type="caution">
    <text evidence="9">The sequence shown here is derived from an EMBL/GenBank/DDBJ whole genome shotgun (WGS) entry which is preliminary data.</text>
</comment>
<dbReference type="EMBL" id="JAESVB010000024">
    <property type="protein sequence ID" value="MCB8878134.1"/>
    <property type="molecule type" value="Genomic_DNA"/>
</dbReference>
<evidence type="ECO:0000256" key="4">
    <source>
        <dbReference type="ARBA" id="ARBA00022692"/>
    </source>
</evidence>
<dbReference type="PROSITE" id="PS50928">
    <property type="entry name" value="ABC_TM1"/>
    <property type="match status" value="1"/>
</dbReference>
<evidence type="ECO:0000313" key="10">
    <source>
        <dbReference type="Proteomes" id="UP000708298"/>
    </source>
</evidence>
<dbReference type="InterPro" id="IPR035906">
    <property type="entry name" value="MetI-like_sf"/>
</dbReference>
<feature type="transmembrane region" description="Helical" evidence="7">
    <location>
        <begin position="175"/>
        <end position="197"/>
    </location>
</feature>
<evidence type="ECO:0000259" key="8">
    <source>
        <dbReference type="PROSITE" id="PS50928"/>
    </source>
</evidence>
<dbReference type="SUPFAM" id="SSF161098">
    <property type="entry name" value="MetI-like"/>
    <property type="match status" value="1"/>
</dbReference>
<evidence type="ECO:0000256" key="3">
    <source>
        <dbReference type="ARBA" id="ARBA00022475"/>
    </source>
</evidence>
<dbReference type="PANTHER" id="PTHR43163">
    <property type="entry name" value="DIPEPTIDE TRANSPORT SYSTEM PERMEASE PROTEIN DPPB-RELATED"/>
    <property type="match status" value="1"/>
</dbReference>
<keyword evidence="3" id="KW-1003">Cell membrane</keyword>
<feature type="transmembrane region" description="Helical" evidence="7">
    <location>
        <begin position="95"/>
        <end position="119"/>
    </location>
</feature>
<dbReference type="GO" id="GO:0055085">
    <property type="term" value="P:transmembrane transport"/>
    <property type="evidence" value="ECO:0007669"/>
    <property type="project" value="InterPro"/>
</dbReference>
<keyword evidence="5 7" id="KW-1133">Transmembrane helix</keyword>
<comment type="similarity">
    <text evidence="7">Belongs to the binding-protein-dependent transport system permease family.</text>
</comment>
<dbReference type="AlphaFoldDB" id="A0A963YVZ1"/>
<proteinExistence type="inferred from homology"/>
<sequence length="314" mass="33726">MLTYIVRRLLLMIPVALGITLAVFLLVRLIPGDPARAILGIHATPVLMAAVRARLGLDRGIGMQYLLYLRSLVQGDFGISYYYGQPVAQLVLGRMVPTLVLLLYSTIISLVIAIPAGILAATQQGRGADHVLRVVATAGLGLPSYWTGFILILLLSVTFHLFPIAGYGNTWGARLYNLFLPALTCALNVAPLVMRALRTSLGEALGAGFIDTARAKGLPARAVLLSHALRVAILPALHVLGLNIGFLVGNTVLVENVFAVPGLGQLMISSIGTRDYPTIQMVTLMFGIIVVLIYLITDLGQIMLDPRVRRSEIG</sequence>
<keyword evidence="6 7" id="KW-0472">Membrane</keyword>
<dbReference type="PANTHER" id="PTHR43163:SF6">
    <property type="entry name" value="DIPEPTIDE TRANSPORT SYSTEM PERMEASE PROTEIN DPPB-RELATED"/>
    <property type="match status" value="1"/>
</dbReference>
<feature type="transmembrane region" description="Helical" evidence="7">
    <location>
        <begin position="9"/>
        <end position="30"/>
    </location>
</feature>
<comment type="subcellular location">
    <subcellularLocation>
        <location evidence="1 7">Cell membrane</location>
        <topology evidence="1 7">Multi-pass membrane protein</topology>
    </subcellularLocation>
</comment>
<dbReference type="Pfam" id="PF00528">
    <property type="entry name" value="BPD_transp_1"/>
    <property type="match status" value="1"/>
</dbReference>
<dbReference type="Proteomes" id="UP000708298">
    <property type="component" value="Unassembled WGS sequence"/>
</dbReference>
<organism evidence="9 10">
    <name type="scientific">Acidisoma silvae</name>
    <dbReference type="NCBI Taxonomy" id="2802396"/>
    <lineage>
        <taxon>Bacteria</taxon>
        <taxon>Pseudomonadati</taxon>
        <taxon>Pseudomonadota</taxon>
        <taxon>Alphaproteobacteria</taxon>
        <taxon>Acetobacterales</taxon>
        <taxon>Acidocellaceae</taxon>
        <taxon>Acidisoma</taxon>
    </lineage>
</organism>
<evidence type="ECO:0000256" key="6">
    <source>
        <dbReference type="ARBA" id="ARBA00023136"/>
    </source>
</evidence>
<dbReference type="RefSeq" id="WP_227323779.1">
    <property type="nucleotide sequence ID" value="NZ_JAESVB010000024.1"/>
</dbReference>
<dbReference type="Pfam" id="PF19300">
    <property type="entry name" value="BPD_transp_1_N"/>
    <property type="match status" value="1"/>
</dbReference>
<feature type="transmembrane region" description="Helical" evidence="7">
    <location>
        <begin position="218"/>
        <end position="238"/>
    </location>
</feature>
<protein>
    <submittedName>
        <fullName evidence="9">ABC transporter permease</fullName>
    </submittedName>
</protein>
<evidence type="ECO:0000256" key="1">
    <source>
        <dbReference type="ARBA" id="ARBA00004651"/>
    </source>
</evidence>
<reference evidence="9" key="1">
    <citation type="journal article" date="2021" name="Microorganisms">
        <title>Acidisoma silvae sp. nov. and Acidisomacellulosilytica sp. nov., Two Acidophilic Bacteria Isolated from Decaying Wood, Hydrolyzing Cellulose and Producing Poly-3-hydroxybutyrate.</title>
        <authorList>
            <person name="Mieszkin S."/>
            <person name="Pouder E."/>
            <person name="Uroz S."/>
            <person name="Simon-Colin C."/>
            <person name="Alain K."/>
        </authorList>
    </citation>
    <scope>NUCLEOTIDE SEQUENCE</scope>
    <source>
        <strain evidence="9">HW T2.11</strain>
    </source>
</reference>
<dbReference type="Gene3D" id="1.10.3720.10">
    <property type="entry name" value="MetI-like"/>
    <property type="match status" value="1"/>
</dbReference>
<reference evidence="9" key="2">
    <citation type="submission" date="2021-01" db="EMBL/GenBank/DDBJ databases">
        <authorList>
            <person name="Mieszkin S."/>
            <person name="Pouder E."/>
            <person name="Alain K."/>
        </authorList>
    </citation>
    <scope>NUCLEOTIDE SEQUENCE</scope>
    <source>
        <strain evidence="9">HW T2.11</strain>
    </source>
</reference>
<keyword evidence="10" id="KW-1185">Reference proteome</keyword>
<evidence type="ECO:0000256" key="5">
    <source>
        <dbReference type="ARBA" id="ARBA00022989"/>
    </source>
</evidence>
<dbReference type="GO" id="GO:0005886">
    <property type="term" value="C:plasma membrane"/>
    <property type="evidence" value="ECO:0007669"/>
    <property type="project" value="UniProtKB-SubCell"/>
</dbReference>
<feature type="transmembrane region" description="Helical" evidence="7">
    <location>
        <begin position="276"/>
        <end position="296"/>
    </location>
</feature>
<evidence type="ECO:0000256" key="7">
    <source>
        <dbReference type="RuleBase" id="RU363032"/>
    </source>
</evidence>
<name>A0A963YVZ1_9PROT</name>
<evidence type="ECO:0000256" key="2">
    <source>
        <dbReference type="ARBA" id="ARBA00022448"/>
    </source>
</evidence>
<dbReference type="CDD" id="cd06261">
    <property type="entry name" value="TM_PBP2"/>
    <property type="match status" value="1"/>
</dbReference>
<gene>
    <name evidence="9" type="ORF">ASILVAE211_23325</name>
</gene>
<keyword evidence="4 7" id="KW-0812">Transmembrane</keyword>
<keyword evidence="2 7" id="KW-0813">Transport</keyword>
<evidence type="ECO:0000313" key="9">
    <source>
        <dbReference type="EMBL" id="MCB8878134.1"/>
    </source>
</evidence>
<feature type="transmembrane region" description="Helical" evidence="7">
    <location>
        <begin position="36"/>
        <end position="53"/>
    </location>
</feature>
<feature type="transmembrane region" description="Helical" evidence="7">
    <location>
        <begin position="244"/>
        <end position="264"/>
    </location>
</feature>
<dbReference type="InterPro" id="IPR045621">
    <property type="entry name" value="BPD_transp_1_N"/>
</dbReference>
<accession>A0A963YVZ1</accession>
<feature type="domain" description="ABC transmembrane type-1" evidence="8">
    <location>
        <begin position="95"/>
        <end position="297"/>
    </location>
</feature>